<feature type="region of interest" description="Disordered" evidence="2">
    <location>
        <begin position="354"/>
        <end position="378"/>
    </location>
</feature>
<dbReference type="GO" id="GO:0005814">
    <property type="term" value="C:centriole"/>
    <property type="evidence" value="ECO:0007669"/>
    <property type="project" value="TreeGrafter"/>
</dbReference>
<reference evidence="4" key="1">
    <citation type="submission" date="2025-08" db="UniProtKB">
        <authorList>
            <consortium name="RefSeq"/>
        </authorList>
    </citation>
    <scope>IDENTIFICATION</scope>
    <source>
        <tissue evidence="4">Blood</tissue>
    </source>
</reference>
<feature type="coiled-coil region" evidence="1">
    <location>
        <begin position="486"/>
        <end position="513"/>
    </location>
</feature>
<feature type="region of interest" description="Disordered" evidence="2">
    <location>
        <begin position="745"/>
        <end position="773"/>
    </location>
</feature>
<dbReference type="Proteomes" id="UP001190640">
    <property type="component" value="Chromosome 2"/>
</dbReference>
<feature type="region of interest" description="Disordered" evidence="2">
    <location>
        <begin position="1104"/>
        <end position="1139"/>
    </location>
</feature>
<sequence>MEVEENSGSSEDSLVSLSASDVLIRSTSFHMKRAPLHSRAAGGAGGKPAPCIQERIRISVKKLREVSPPCSPEGTTLVGEENIPPALPANRSAPQKPTAATSKSTTEGAVCTHGGRNLEPLSSGEKEVYSCEAVIGNKQKATDIFISQYDPGQKEAVRAVFKQRIQNVPVCKEVKVQLLDSVCPDQKNSAKSTHSEMDSATTIAAATAAAIASAAPLLKVQSDLEAKVNSVSEMLSKLQETDKQLQHVVEQQANLKAQQLEKPPCHQRVGELEKQLNLFMEQRIQHLETLQQQQMNIQSHLINSALNSGGFQAVDVPPLKTETTLAVNTGKPPPNPIAPHQQDLFSAAPMNTQASSRQFGNHGGRRQKSPLKIPAPRRYAPVPVSKDAKISHKMAKREQPVGEKENMLKSPYKETQGGGGLLEQILNSQASPFGQNASSWKEPPIRTKMPWHLERERPDALKTEPFPIFKNPVEDFNPVERTVRKADDVLRDLGQLRRDMQDILQEAKEWKSDMHGFMKQKDQVPPRPTEAQPLPKPSILETAKAPKSILQDAEKILRVVRKNKKVLEENLEAIIRAKDGSALHSFIDALTANRNVLEEIRIRKTVDEWIKTISLEIQDEMARKGWEQDRNDDARQKGFGLKAKQTVKQAKASREMKPQSRYPQGSTAKRPLPAARPSQKPSHNVLLKTSTAVPNEGYLSQIYGRPIYQGHRSTLKKSPYLRINSPPPKLKPPRPKLIESVRGTKVKSAKTQTGPCVHSKATSPKKPRPRSAPGRELQFLFSPIREAPDASGPLEGHLIPMAVPLGQKQSSSVSPEPAGIIIGQFHPVTVTTSIPPAPPKLQPSVQKPNIAVIEMKSEKRDPPKLAVQVLPNVDIDSVSSGSPSGNQIPSMPLPTKALMQTTPEDSWHQEDELRLPGTDFAEVTDVTQDEGDGDDEGIPGFLEPFLEFNRRSETGSPQYSGPPFPPVAPAPHPSVDILDEIIETRETLENKLVSWVEQEVMARVISGMYPAQKQAVPNVDSLDSEESQAAFSDIVEAAGPEGFQLFVSAGVPVNSEMIRRFVSEALAETVAVMLGDREGPKPASIAGMPSDATLLPTKDPVLATPLVTPQATPPPSPAPLQEPSPVRTPEPSPPVTEIDGGVSERQLTAAAESDAAALSPVCTPVATPVASPPGVATPSPPVSEHAPGREVTGSQQPPNAWGDVELPLEEEKPSPRSEEEGYPSRAVIMSVAKDEEPENLVLPPPLEPIPPLEPLLQEPPVPSSPVHTLSSGPSTEESSLTITETETADRPISEGEVLFSYGQLVAVRALAEDGLCLPNLSDSLASTLHDAHEMDYDPPSEGQVVLRPHKGYHRDPVLSLFSKLNQAPLASQEEICRSEDTDNSAGELSEGQRPRLTRAAESILMGRSVYMDRLSEQQLRQAPSPGQLDRAAGEAVGDGDVTRGPMRLAELERPVSSTVQADNKLTSQLHDASQKQHNEVVHPRTVQPRVIQVRAQSEIAQQQGFQSDADRTHVEPNTYLTSLLAERGNVPHLSSRPAPAKMSVTVPSANAESQQSFSSVHGSSDSSGADTF</sequence>
<evidence type="ECO:0000256" key="2">
    <source>
        <dbReference type="SAM" id="MobiDB-lite"/>
    </source>
</evidence>
<evidence type="ECO:0000313" key="4">
    <source>
        <dbReference type="RefSeq" id="XP_054827229.1"/>
    </source>
</evidence>
<organism evidence="3 4">
    <name type="scientific">Eublepharis macularius</name>
    <name type="common">Leopard gecko</name>
    <name type="synonym">Cyrtodactylus macularius</name>
    <dbReference type="NCBI Taxonomy" id="481883"/>
    <lineage>
        <taxon>Eukaryota</taxon>
        <taxon>Metazoa</taxon>
        <taxon>Chordata</taxon>
        <taxon>Craniata</taxon>
        <taxon>Vertebrata</taxon>
        <taxon>Euteleostomi</taxon>
        <taxon>Lepidosauria</taxon>
        <taxon>Squamata</taxon>
        <taxon>Bifurcata</taxon>
        <taxon>Gekkota</taxon>
        <taxon>Eublepharidae</taxon>
        <taxon>Eublepharinae</taxon>
        <taxon>Eublepharis</taxon>
    </lineage>
</organism>
<feature type="coiled-coil region" evidence="1">
    <location>
        <begin position="221"/>
        <end position="258"/>
    </location>
</feature>
<dbReference type="GO" id="GO:0036064">
    <property type="term" value="C:ciliary basal body"/>
    <property type="evidence" value="ECO:0007669"/>
    <property type="project" value="TreeGrafter"/>
</dbReference>
<dbReference type="GO" id="GO:0007224">
    <property type="term" value="P:smoothened signaling pathway"/>
    <property type="evidence" value="ECO:0007669"/>
    <property type="project" value="InterPro"/>
</dbReference>
<feature type="compositionally biased region" description="Pro residues" evidence="2">
    <location>
        <begin position="1242"/>
        <end position="1263"/>
    </location>
</feature>
<name>A0AA97IXA1_EUBMA</name>
<feature type="region of interest" description="Disordered" evidence="2">
    <location>
        <begin position="67"/>
        <end position="117"/>
    </location>
</feature>
<feature type="compositionally biased region" description="Low complexity" evidence="2">
    <location>
        <begin position="1274"/>
        <end position="1285"/>
    </location>
</feature>
<evidence type="ECO:0000256" key="1">
    <source>
        <dbReference type="SAM" id="Coils"/>
    </source>
</evidence>
<accession>A0AA97IXA1</accession>
<proteinExistence type="predicted"/>
<dbReference type="PANTHER" id="PTHR15721">
    <property type="entry name" value="KIAA0586 PROTEIN"/>
    <property type="match status" value="1"/>
</dbReference>
<dbReference type="RefSeq" id="XP_054827229.1">
    <property type="nucleotide sequence ID" value="XM_054971254.1"/>
</dbReference>
<feature type="compositionally biased region" description="Low complexity" evidence="2">
    <location>
        <begin position="1553"/>
        <end position="1572"/>
    </location>
</feature>
<feature type="compositionally biased region" description="Basic and acidic residues" evidence="2">
    <location>
        <begin position="626"/>
        <end position="636"/>
    </location>
</feature>
<evidence type="ECO:0000313" key="3">
    <source>
        <dbReference type="Proteomes" id="UP001190640"/>
    </source>
</evidence>
<feature type="region of interest" description="Disordered" evidence="2">
    <location>
        <begin position="626"/>
        <end position="684"/>
    </location>
</feature>
<feature type="compositionally biased region" description="Basic and acidic residues" evidence="2">
    <location>
        <begin position="1209"/>
        <end position="1219"/>
    </location>
</feature>
<dbReference type="GeneID" id="129324186"/>
<gene>
    <name evidence="4" type="primary">KIAA0586</name>
</gene>
<dbReference type="KEGG" id="emc:129324186"/>
<feature type="region of interest" description="Disordered" evidence="2">
    <location>
        <begin position="1421"/>
        <end position="1440"/>
    </location>
</feature>
<feature type="region of interest" description="Disordered" evidence="2">
    <location>
        <begin position="1236"/>
        <end position="1289"/>
    </location>
</feature>
<dbReference type="InterPro" id="IPR029246">
    <property type="entry name" value="TALPID3"/>
</dbReference>
<feature type="region of interest" description="Disordered" evidence="2">
    <location>
        <begin position="1167"/>
        <end position="1224"/>
    </location>
</feature>
<dbReference type="PANTHER" id="PTHR15721:SF2">
    <property type="entry name" value="PROTEIN TALPID3"/>
    <property type="match status" value="1"/>
</dbReference>
<feature type="compositionally biased region" description="Pro residues" evidence="2">
    <location>
        <begin position="1111"/>
        <end position="1134"/>
    </location>
</feature>
<dbReference type="CTD" id="9786"/>
<feature type="compositionally biased region" description="Polar residues" evidence="2">
    <location>
        <begin position="92"/>
        <end position="107"/>
    </location>
</feature>
<feature type="region of interest" description="Disordered" evidence="2">
    <location>
        <begin position="1530"/>
        <end position="1572"/>
    </location>
</feature>
<dbReference type="Pfam" id="PF15324">
    <property type="entry name" value="TALPID3"/>
    <property type="match status" value="1"/>
</dbReference>
<feature type="coiled-coil region" evidence="1">
    <location>
        <begin position="550"/>
        <end position="577"/>
    </location>
</feature>
<keyword evidence="3" id="KW-1185">Reference proteome</keyword>
<protein>
    <submittedName>
        <fullName evidence="4">Protein TALPID3 isoform X1</fullName>
    </submittedName>
</protein>
<keyword evidence="1" id="KW-0175">Coiled coil</keyword>